<evidence type="ECO:0000313" key="4">
    <source>
        <dbReference type="EMBL" id="RZB33172.1"/>
    </source>
</evidence>
<comment type="caution">
    <text evidence="4">The sequence shown here is derived from an EMBL/GenBank/DDBJ whole genome shotgun (WGS) entry which is preliminary data.</text>
</comment>
<dbReference type="Gene3D" id="1.10.3210.30">
    <property type="match status" value="1"/>
</dbReference>
<sequence>MKSGETDIYWYETYRSHINCCLSLTPLIHRDSYWHLDVDKLIPIVESHDVGKLDPEFKNRLKFKNTGKTDNWTRHEVLSFCAWLEDEAEGKPTKIDKIGALAILGHHKTAIDDGKAEEVERYVSQMPNYLEVYNTWLSIYDRNIRRGEMVDHSLLESLKYTDALRAIDSTASFVEKIALYKYASEKGWYGDAIPKSMMQEAEDKGFYYAKELVPYDLPTDQIDIIDEHLLNGVLMIDINLLGAEITLEYHQEMRS</sequence>
<organism evidence="4 5">
    <name type="scientific">Candidatus Argoarchaeum ethanivorans</name>
    <dbReference type="NCBI Taxonomy" id="2608793"/>
    <lineage>
        <taxon>Archaea</taxon>
        <taxon>Methanobacteriati</taxon>
        <taxon>Methanobacteriota</taxon>
        <taxon>Stenosarchaea group</taxon>
        <taxon>Methanomicrobia</taxon>
        <taxon>Methanosarcinales</taxon>
        <taxon>Methanosarcinales incertae sedis</taxon>
        <taxon>GOM Arc I cluster</taxon>
        <taxon>Candidatus Argoarchaeum</taxon>
    </lineage>
</organism>
<evidence type="ECO:0000256" key="1">
    <source>
        <dbReference type="ARBA" id="ARBA00022723"/>
    </source>
</evidence>
<protein>
    <submittedName>
        <fullName evidence="4">Uncharacterized protein</fullName>
    </submittedName>
</protein>
<accession>A0A8B3SAS1</accession>
<dbReference type="InterPro" id="IPR038257">
    <property type="entry name" value="CRISPR-assoc_Cas3_HD_sf"/>
</dbReference>
<gene>
    <name evidence="4" type="ORF">AEth_00091</name>
</gene>
<dbReference type="NCBIfam" id="TIGR01596">
    <property type="entry name" value="cas3_HD"/>
    <property type="match status" value="1"/>
</dbReference>
<dbReference type="GO" id="GO:0051607">
    <property type="term" value="P:defense response to virus"/>
    <property type="evidence" value="ECO:0007669"/>
    <property type="project" value="UniProtKB-KW"/>
</dbReference>
<evidence type="ECO:0000256" key="3">
    <source>
        <dbReference type="ARBA" id="ARBA00023118"/>
    </source>
</evidence>
<reference evidence="5" key="1">
    <citation type="submission" date="2019-01" db="EMBL/GenBank/DDBJ databases">
        <title>Anaerobic oxidation of ethane by archaea from a marine hydrocarbon seep.</title>
        <authorList>
            <person name="Musat F."/>
        </authorList>
    </citation>
    <scope>NUCLEOTIDE SEQUENCE [LARGE SCALE GENOMIC DNA]</scope>
</reference>
<evidence type="ECO:0000256" key="2">
    <source>
        <dbReference type="ARBA" id="ARBA00022801"/>
    </source>
</evidence>
<dbReference type="EMBL" id="RPGO01000002">
    <property type="protein sequence ID" value="RZB33172.1"/>
    <property type="molecule type" value="Genomic_DNA"/>
</dbReference>
<dbReference type="InterPro" id="IPR006483">
    <property type="entry name" value="CRISPR-assoc_Cas3_HD"/>
</dbReference>
<keyword evidence="1" id="KW-0479">Metal-binding</keyword>
<proteinExistence type="predicted"/>
<dbReference type="GO" id="GO:0046872">
    <property type="term" value="F:metal ion binding"/>
    <property type="evidence" value="ECO:0007669"/>
    <property type="project" value="UniProtKB-KW"/>
</dbReference>
<dbReference type="GO" id="GO:0016787">
    <property type="term" value="F:hydrolase activity"/>
    <property type="evidence" value="ECO:0007669"/>
    <property type="project" value="UniProtKB-KW"/>
</dbReference>
<dbReference type="AlphaFoldDB" id="A0A8B3SAS1"/>
<evidence type="ECO:0000313" key="5">
    <source>
        <dbReference type="Proteomes" id="UP000291831"/>
    </source>
</evidence>
<keyword evidence="3" id="KW-0051">Antiviral defense</keyword>
<keyword evidence="2" id="KW-0378">Hydrolase</keyword>
<dbReference type="Proteomes" id="UP000291831">
    <property type="component" value="Unassembled WGS sequence"/>
</dbReference>
<name>A0A8B3SAS1_9EURY</name>